<organism evidence="2 3">
    <name type="scientific">Ereboglobus luteus</name>
    <dbReference type="NCBI Taxonomy" id="1796921"/>
    <lineage>
        <taxon>Bacteria</taxon>
        <taxon>Pseudomonadati</taxon>
        <taxon>Verrucomicrobiota</taxon>
        <taxon>Opitutia</taxon>
        <taxon>Opitutales</taxon>
        <taxon>Opitutaceae</taxon>
        <taxon>Ereboglobus</taxon>
    </lineage>
</organism>
<dbReference type="PANTHER" id="PTHR43833">
    <property type="entry name" value="POTASSIUM CHANNEL PROTEIN 2-RELATED-RELATED"/>
    <property type="match status" value="1"/>
</dbReference>
<evidence type="ECO:0000313" key="2">
    <source>
        <dbReference type="EMBL" id="AWI09928.1"/>
    </source>
</evidence>
<feature type="domain" description="RCK N-terminal" evidence="1">
    <location>
        <begin position="4"/>
        <end position="118"/>
    </location>
</feature>
<dbReference type="RefSeq" id="WP_108825742.1">
    <property type="nucleotide sequence ID" value="NZ_CP023004.1"/>
</dbReference>
<dbReference type="Pfam" id="PF02254">
    <property type="entry name" value="TrkA_N"/>
    <property type="match status" value="1"/>
</dbReference>
<dbReference type="GO" id="GO:0006813">
    <property type="term" value="P:potassium ion transport"/>
    <property type="evidence" value="ECO:0007669"/>
    <property type="project" value="InterPro"/>
</dbReference>
<dbReference type="InterPro" id="IPR036291">
    <property type="entry name" value="NAD(P)-bd_dom_sf"/>
</dbReference>
<name>A0A2U8E4Q8_9BACT</name>
<dbReference type="SUPFAM" id="SSF51735">
    <property type="entry name" value="NAD(P)-binding Rossmann-fold domains"/>
    <property type="match status" value="1"/>
</dbReference>
<dbReference type="KEGG" id="elut:CKA38_12305"/>
<proteinExistence type="predicted"/>
<evidence type="ECO:0000259" key="1">
    <source>
        <dbReference type="Pfam" id="PF02254"/>
    </source>
</evidence>
<dbReference type="OrthoDB" id="9776294at2"/>
<dbReference type="SUPFAM" id="SSF116726">
    <property type="entry name" value="TrkA C-terminal domain-like"/>
    <property type="match status" value="1"/>
</dbReference>
<dbReference type="InterPro" id="IPR050721">
    <property type="entry name" value="Trk_Ktr_HKT_K-transport"/>
</dbReference>
<evidence type="ECO:0000313" key="3">
    <source>
        <dbReference type="Proteomes" id="UP000244896"/>
    </source>
</evidence>
<dbReference type="InterPro" id="IPR003148">
    <property type="entry name" value="RCK_N"/>
</dbReference>
<gene>
    <name evidence="2" type="ORF">CKA38_12305</name>
</gene>
<protein>
    <submittedName>
        <fullName evidence="2">Potassium transporter TrkA</fullName>
    </submittedName>
</protein>
<dbReference type="Gene3D" id="3.40.50.720">
    <property type="entry name" value="NAD(P)-binding Rossmann-like Domain"/>
    <property type="match status" value="1"/>
</dbReference>
<dbReference type="Proteomes" id="UP000244896">
    <property type="component" value="Chromosome"/>
</dbReference>
<dbReference type="EMBL" id="CP023004">
    <property type="protein sequence ID" value="AWI09928.1"/>
    <property type="molecule type" value="Genomic_DNA"/>
</dbReference>
<dbReference type="PANTHER" id="PTHR43833:SF7">
    <property type="entry name" value="KTR SYSTEM POTASSIUM UPTAKE PROTEIN C"/>
    <property type="match status" value="1"/>
</dbReference>
<dbReference type="AlphaFoldDB" id="A0A2U8E4Q8"/>
<dbReference type="Gene3D" id="3.30.70.1450">
    <property type="entry name" value="Regulator of K+ conductance, C-terminal domain"/>
    <property type="match status" value="1"/>
</dbReference>
<reference evidence="2 3" key="1">
    <citation type="journal article" date="2018" name="Syst. Appl. Microbiol.">
        <title>Ereboglobus luteus gen. nov. sp. nov. from cockroach guts, and new insights into the oxygen relationship of the genera Opitutus and Didymococcus (Verrucomicrobia: Opitutaceae).</title>
        <authorList>
            <person name="Tegtmeier D."/>
            <person name="Belitz A."/>
            <person name="Radek R."/>
            <person name="Heimerl T."/>
            <person name="Brune A."/>
        </authorList>
    </citation>
    <scope>NUCLEOTIDE SEQUENCE [LARGE SCALE GENOMIC DNA]</scope>
    <source>
        <strain evidence="2 3">Ho45</strain>
    </source>
</reference>
<keyword evidence="3" id="KW-1185">Reference proteome</keyword>
<accession>A0A2U8E4Q8</accession>
<dbReference type="InterPro" id="IPR036721">
    <property type="entry name" value="RCK_C_sf"/>
</dbReference>
<sequence>MKCCIIGLGVFGKNLARDLAQLGADVLAIDRRDDNIAQIKDEVGAAVVMDFEDPTPLAHFPIAEMDAVIVAIGDDFEHSMALTMKSQELGAKRIVCRVLSPMHERLLRLLKVDRLVVPEEVAARGLAHSLLMRGVLDGFDMGNNHSIIEATVPAKLAGKSLTESAEDFKVAGVRIVTIKRIEKGLLDGLRKISDQTVKRRTLGVVTMSEIFQADDIFVLFGPEKNLRSFLETYSGD</sequence>